<evidence type="ECO:0000313" key="2">
    <source>
        <dbReference type="EMBL" id="WMT80836.1"/>
    </source>
</evidence>
<dbReference type="Proteomes" id="UP001235030">
    <property type="component" value="Chromosome"/>
</dbReference>
<reference evidence="2 3" key="1">
    <citation type="submission" date="2022-07" db="EMBL/GenBank/DDBJ databases">
        <title>Genome sequence of Terrisporobacter mayombei DSM6539.</title>
        <authorList>
            <person name="Boeer T."/>
            <person name="Bengelsdorf F.R."/>
            <person name="Daniel R."/>
            <person name="Poehlein A."/>
        </authorList>
    </citation>
    <scope>NUCLEOTIDE SEQUENCE [LARGE SCALE GENOMIC DNA]</scope>
    <source>
        <strain evidence="2 3">DSM 6539</strain>
    </source>
</reference>
<sequence length="78" mass="9336">MELIIFLILSTFFFGTRIKKSENKTEYYNNILMTTLNAILLFCKITYNRSNVVKIILILLIILIIFNYIHSKLKKYKQ</sequence>
<organism evidence="2 3">
    <name type="scientific">Terrisporobacter mayombei</name>
    <dbReference type="NCBI Taxonomy" id="1541"/>
    <lineage>
        <taxon>Bacteria</taxon>
        <taxon>Bacillati</taxon>
        <taxon>Bacillota</taxon>
        <taxon>Clostridia</taxon>
        <taxon>Peptostreptococcales</taxon>
        <taxon>Peptostreptococcaceae</taxon>
        <taxon>Terrisporobacter</taxon>
    </lineage>
</organism>
<name>A0ABY9PZS0_9FIRM</name>
<accession>A0ABY9PZS0</accession>
<protein>
    <submittedName>
        <fullName evidence="2">Uncharacterized protein</fullName>
    </submittedName>
</protein>
<keyword evidence="1" id="KW-1133">Transmembrane helix</keyword>
<gene>
    <name evidence="2" type="ORF">TEMA_11580</name>
</gene>
<dbReference type="EMBL" id="CP101637">
    <property type="protein sequence ID" value="WMT80836.1"/>
    <property type="molecule type" value="Genomic_DNA"/>
</dbReference>
<keyword evidence="1" id="KW-0472">Membrane</keyword>
<proteinExistence type="predicted"/>
<feature type="transmembrane region" description="Helical" evidence="1">
    <location>
        <begin position="52"/>
        <end position="69"/>
    </location>
</feature>
<keyword evidence="3" id="KW-1185">Reference proteome</keyword>
<evidence type="ECO:0000256" key="1">
    <source>
        <dbReference type="SAM" id="Phobius"/>
    </source>
</evidence>
<evidence type="ECO:0000313" key="3">
    <source>
        <dbReference type="Proteomes" id="UP001235030"/>
    </source>
</evidence>
<keyword evidence="1" id="KW-0812">Transmembrane</keyword>